<organism evidence="12 13">
    <name type="scientific">Prevotella vespertina</name>
    <dbReference type="NCBI Taxonomy" id="2608404"/>
    <lineage>
        <taxon>Bacteria</taxon>
        <taxon>Pseudomonadati</taxon>
        <taxon>Bacteroidota</taxon>
        <taxon>Bacteroidia</taxon>
        <taxon>Bacteroidales</taxon>
        <taxon>Prevotellaceae</taxon>
        <taxon>Prevotella</taxon>
    </lineage>
</organism>
<feature type="region of interest" description="Disordered" evidence="9">
    <location>
        <begin position="39"/>
        <end position="110"/>
    </location>
</feature>
<dbReference type="PRINTS" id="PR00045">
    <property type="entry name" value="SIGMA54FCT"/>
</dbReference>
<dbReference type="PIRSF" id="PIRSF000774">
    <property type="entry name" value="RpoN"/>
    <property type="match status" value="1"/>
</dbReference>
<comment type="caution">
    <text evidence="12">The sequence shown here is derived from an EMBL/GenBank/DDBJ whole genome shotgun (WGS) entry which is preliminary data.</text>
</comment>
<keyword evidence="6" id="KW-0731">Sigma factor</keyword>
<keyword evidence="2" id="KW-0240">DNA-directed RNA polymerase</keyword>
<feature type="domain" description="RNA polymerase sigma factor 54 DNA-binding" evidence="10">
    <location>
        <begin position="346"/>
        <end position="503"/>
    </location>
</feature>
<evidence type="ECO:0000256" key="3">
    <source>
        <dbReference type="ARBA" id="ARBA00022679"/>
    </source>
</evidence>
<dbReference type="RefSeq" id="WP_155715026.1">
    <property type="nucleotide sequence ID" value="NZ_VVIQ01000001.1"/>
</dbReference>
<dbReference type="EMBL" id="VVIQ01000001">
    <property type="protein sequence ID" value="MUL26955.1"/>
    <property type="molecule type" value="Genomic_DNA"/>
</dbReference>
<feature type="compositionally biased region" description="Acidic residues" evidence="9">
    <location>
        <begin position="39"/>
        <end position="62"/>
    </location>
</feature>
<dbReference type="Pfam" id="PF00309">
    <property type="entry name" value="Sigma54_AID"/>
    <property type="match status" value="1"/>
</dbReference>
<dbReference type="PROSITE" id="PS50044">
    <property type="entry name" value="SIGMA54_3"/>
    <property type="match status" value="1"/>
</dbReference>
<evidence type="ECO:0000256" key="4">
    <source>
        <dbReference type="ARBA" id="ARBA00022695"/>
    </source>
</evidence>
<evidence type="ECO:0000313" key="13">
    <source>
        <dbReference type="Proteomes" id="UP000482295"/>
    </source>
</evidence>
<dbReference type="InterPro" id="IPR007634">
    <property type="entry name" value="RNA_pol_sigma_54_DNA-bd"/>
</dbReference>
<keyword evidence="13" id="KW-1185">Reference proteome</keyword>
<evidence type="ECO:0000259" key="11">
    <source>
        <dbReference type="Pfam" id="PF04963"/>
    </source>
</evidence>
<dbReference type="InterPro" id="IPR000394">
    <property type="entry name" value="RNA_pol_sigma_54"/>
</dbReference>
<evidence type="ECO:0000256" key="1">
    <source>
        <dbReference type="ARBA" id="ARBA00008798"/>
    </source>
</evidence>
<dbReference type="PANTHER" id="PTHR32248">
    <property type="entry name" value="RNA POLYMERASE SIGMA-54 FACTOR"/>
    <property type="match status" value="1"/>
</dbReference>
<keyword evidence="7" id="KW-0238">DNA-binding</keyword>
<evidence type="ECO:0000256" key="2">
    <source>
        <dbReference type="ARBA" id="ARBA00022478"/>
    </source>
</evidence>
<dbReference type="Gene3D" id="1.10.10.60">
    <property type="entry name" value="Homeodomain-like"/>
    <property type="match status" value="1"/>
</dbReference>
<accession>A0A7C9LU22</accession>
<feature type="domain" description="RNA polymerase sigma factor 54 core-binding" evidence="11">
    <location>
        <begin position="122"/>
        <end position="321"/>
    </location>
</feature>
<keyword evidence="4" id="KW-0548">Nucleotidyltransferase</keyword>
<dbReference type="AlphaFoldDB" id="A0A7C9LU22"/>
<comment type="similarity">
    <text evidence="1">Belongs to the sigma-54 factor family.</text>
</comment>
<evidence type="ECO:0000259" key="10">
    <source>
        <dbReference type="Pfam" id="PF04552"/>
    </source>
</evidence>
<reference evidence="12 13" key="1">
    <citation type="submission" date="2019-09" db="EMBL/GenBank/DDBJ databases">
        <title>Prevotella A2879 sp. nov., isolated from an abscess of a patient.</title>
        <authorList>
            <person name="Buhl M."/>
            <person name="Oberhettinger P."/>
        </authorList>
    </citation>
    <scope>NUCLEOTIDE SEQUENCE [LARGE SCALE GENOMIC DNA]</scope>
    <source>
        <strain evidence="12 13">A2879</strain>
    </source>
</reference>
<dbReference type="GO" id="GO:0016779">
    <property type="term" value="F:nucleotidyltransferase activity"/>
    <property type="evidence" value="ECO:0007669"/>
    <property type="project" value="UniProtKB-KW"/>
</dbReference>
<dbReference type="InterPro" id="IPR007046">
    <property type="entry name" value="RNA_pol_sigma_54_core-bd"/>
</dbReference>
<dbReference type="PANTHER" id="PTHR32248:SF4">
    <property type="entry name" value="RNA POLYMERASE SIGMA-54 FACTOR"/>
    <property type="match status" value="1"/>
</dbReference>
<protein>
    <submittedName>
        <fullName evidence="12">RNA polymerase factor sigma-54</fullName>
    </submittedName>
</protein>
<keyword evidence="8" id="KW-0804">Transcription</keyword>
<dbReference type="PROSITE" id="PS00718">
    <property type="entry name" value="SIGMA54_2"/>
    <property type="match status" value="1"/>
</dbReference>
<dbReference type="GO" id="GO:0016987">
    <property type="term" value="F:sigma factor activity"/>
    <property type="evidence" value="ECO:0007669"/>
    <property type="project" value="UniProtKB-KW"/>
</dbReference>
<evidence type="ECO:0000256" key="6">
    <source>
        <dbReference type="ARBA" id="ARBA00023082"/>
    </source>
</evidence>
<dbReference type="NCBIfam" id="TIGR02395">
    <property type="entry name" value="rpoN_sigma"/>
    <property type="match status" value="1"/>
</dbReference>
<evidence type="ECO:0000256" key="5">
    <source>
        <dbReference type="ARBA" id="ARBA00023015"/>
    </source>
</evidence>
<gene>
    <name evidence="12" type="primary">rpoN</name>
    <name evidence="12" type="ORF">F0475_01140</name>
</gene>
<sequence>MAQEQVQIQTQKQQQVQRLSQQQMLQVKLLEMPLTELEESVNAELDDNPALEAGGEESDSIDTNDSVEQREDDDFDSQQEREERQDALDSALERMQSDDDLPTYDARQQRNNADYEEIVYGDTTSFIDKLNEQVGELELTERQRDILEYLIGSLDDDGLLRKDLDTISDELAIYHGIDATTQEIEDVLKLLQDFDPAGIGARSLQECLLLQVERKVENGEWQRNGQLYQYVKQVLTRHFDAFTKKHWDKIKVAMGLSDLQVETLQKEIRKLNPKPGASMGETQGRNLQQITPDFIIETEDDGTITFSLNHGNLPELHVSPSFNEMLAAYRNNKASMNRQEKEALLYAKEKVDKAQGFIEAVKQRRHTLQVTMRAIIDIQRKFFQDGDEAELKPMILKDIADRTGLDISTISRVSNIKYAQTKWGTFPLRFFFSDSYTTTDGEEMSTRKIKIALRDLIKEEDKSKPLSDDALAKQLKEKGFPIARRTVAKYREQLGLPVARLRKE</sequence>
<evidence type="ECO:0000313" key="12">
    <source>
        <dbReference type="EMBL" id="MUL26955.1"/>
    </source>
</evidence>
<dbReference type="InterPro" id="IPR038709">
    <property type="entry name" value="RpoN_core-bd_sf"/>
</dbReference>
<dbReference type="Pfam" id="PF04963">
    <property type="entry name" value="Sigma54_CBD"/>
    <property type="match status" value="1"/>
</dbReference>
<feature type="compositionally biased region" description="Basic and acidic residues" evidence="9">
    <location>
        <begin position="78"/>
        <end position="97"/>
    </location>
</feature>
<keyword evidence="3" id="KW-0808">Transferase</keyword>
<dbReference type="GO" id="GO:0001216">
    <property type="term" value="F:DNA-binding transcription activator activity"/>
    <property type="evidence" value="ECO:0007669"/>
    <property type="project" value="InterPro"/>
</dbReference>
<dbReference type="Pfam" id="PF04552">
    <property type="entry name" value="Sigma54_DBD"/>
    <property type="match status" value="1"/>
</dbReference>
<dbReference type="GO" id="GO:0006352">
    <property type="term" value="P:DNA-templated transcription initiation"/>
    <property type="evidence" value="ECO:0007669"/>
    <property type="project" value="InterPro"/>
</dbReference>
<evidence type="ECO:0000256" key="7">
    <source>
        <dbReference type="ARBA" id="ARBA00023125"/>
    </source>
</evidence>
<dbReference type="Gene3D" id="1.10.10.1330">
    <property type="entry name" value="RNA polymerase sigma-54 factor, core-binding domain"/>
    <property type="match status" value="1"/>
</dbReference>
<dbReference type="GO" id="GO:0000428">
    <property type="term" value="C:DNA-directed RNA polymerase complex"/>
    <property type="evidence" value="ECO:0007669"/>
    <property type="project" value="UniProtKB-KW"/>
</dbReference>
<dbReference type="Proteomes" id="UP000482295">
    <property type="component" value="Unassembled WGS sequence"/>
</dbReference>
<evidence type="ECO:0000256" key="8">
    <source>
        <dbReference type="ARBA" id="ARBA00023163"/>
    </source>
</evidence>
<proteinExistence type="inferred from homology"/>
<evidence type="ECO:0000256" key="9">
    <source>
        <dbReference type="SAM" id="MobiDB-lite"/>
    </source>
</evidence>
<keyword evidence="5" id="KW-0805">Transcription regulation</keyword>
<name>A0A7C9LU22_9BACT</name>
<dbReference type="GO" id="GO:0003677">
    <property type="term" value="F:DNA binding"/>
    <property type="evidence" value="ECO:0007669"/>
    <property type="project" value="UniProtKB-KW"/>
</dbReference>